<name>A0AAW5KBE0_9BACT</name>
<dbReference type="InterPro" id="IPR046654">
    <property type="entry name" value="DUF6672"/>
</dbReference>
<sequence length="155" mass="16852">MSSATKIKGRQTMICIIMTALLVLLGCALFYYGKDHDIILDNKSVVIDGVCYEAIPYLTAAIDGNSETELEFYPDDRDMAKVSGPRHTIKIAVVNEETEEIVKTVERTLSLGISPSVMLSLPAVVAEASDVMLPLPKTNAPQDDGNSEENAEESM</sequence>
<feature type="compositionally biased region" description="Acidic residues" evidence="1">
    <location>
        <begin position="145"/>
        <end position="155"/>
    </location>
</feature>
<evidence type="ECO:0000313" key="4">
    <source>
        <dbReference type="Proteomes" id="UP001205919"/>
    </source>
</evidence>
<accession>A0AAW5KBE0</accession>
<gene>
    <name evidence="3" type="ORF">NE630_12795</name>
</gene>
<dbReference type="Proteomes" id="UP001205919">
    <property type="component" value="Unassembled WGS sequence"/>
</dbReference>
<dbReference type="GeneID" id="95755347"/>
<keyword evidence="2" id="KW-0472">Membrane</keyword>
<evidence type="ECO:0000256" key="1">
    <source>
        <dbReference type="SAM" id="MobiDB-lite"/>
    </source>
</evidence>
<feature type="region of interest" description="Disordered" evidence="1">
    <location>
        <begin position="134"/>
        <end position="155"/>
    </location>
</feature>
<keyword evidence="4" id="KW-1185">Reference proteome</keyword>
<keyword evidence="2" id="KW-1133">Transmembrane helix</keyword>
<organism evidence="3 4">
    <name type="scientific">Cloacibacillus evryensis</name>
    <dbReference type="NCBI Taxonomy" id="508460"/>
    <lineage>
        <taxon>Bacteria</taxon>
        <taxon>Thermotogati</taxon>
        <taxon>Synergistota</taxon>
        <taxon>Synergistia</taxon>
        <taxon>Synergistales</taxon>
        <taxon>Synergistaceae</taxon>
        <taxon>Cloacibacillus</taxon>
    </lineage>
</organism>
<dbReference type="AlphaFoldDB" id="A0AAW5KBE0"/>
<dbReference type="EMBL" id="JANFYT010000032">
    <property type="protein sequence ID" value="MCQ4815309.1"/>
    <property type="molecule type" value="Genomic_DNA"/>
</dbReference>
<protein>
    <submittedName>
        <fullName evidence="3">Uncharacterized protein</fullName>
    </submittedName>
</protein>
<dbReference type="Pfam" id="PF20377">
    <property type="entry name" value="DUF6672"/>
    <property type="match status" value="1"/>
</dbReference>
<proteinExistence type="predicted"/>
<dbReference type="RefSeq" id="WP_008709622.1">
    <property type="nucleotide sequence ID" value="NZ_CABKQM010000003.1"/>
</dbReference>
<evidence type="ECO:0000313" key="3">
    <source>
        <dbReference type="EMBL" id="MCQ4815309.1"/>
    </source>
</evidence>
<reference evidence="3 4" key="1">
    <citation type="submission" date="2022-06" db="EMBL/GenBank/DDBJ databases">
        <title>Isolation of gut microbiota from human fecal samples.</title>
        <authorList>
            <person name="Pamer E.G."/>
            <person name="Barat B."/>
            <person name="Waligurski E."/>
            <person name="Medina S."/>
            <person name="Paddock L."/>
            <person name="Mostad J."/>
        </authorList>
    </citation>
    <scope>NUCLEOTIDE SEQUENCE [LARGE SCALE GENOMIC DNA]</scope>
    <source>
        <strain evidence="3 4">DFI.9.90</strain>
    </source>
</reference>
<feature type="transmembrane region" description="Helical" evidence="2">
    <location>
        <begin position="12"/>
        <end position="33"/>
    </location>
</feature>
<keyword evidence="2" id="KW-0812">Transmembrane</keyword>
<dbReference type="PROSITE" id="PS51257">
    <property type="entry name" value="PROKAR_LIPOPROTEIN"/>
    <property type="match status" value="1"/>
</dbReference>
<evidence type="ECO:0000256" key="2">
    <source>
        <dbReference type="SAM" id="Phobius"/>
    </source>
</evidence>
<comment type="caution">
    <text evidence="3">The sequence shown here is derived from an EMBL/GenBank/DDBJ whole genome shotgun (WGS) entry which is preliminary data.</text>
</comment>